<sequence length="979" mass="108882">MARLFGGGSLGDSKRESKGSSSLRISSSTAAADLPSPFGQLGVALSDRELRETAYEIFVASCRTIGAKPLAYAPQAERSPSLSPSSASPLQRSLTSADASKMKKTLGIRPSSKKGSPGKEGSPSNSAKKPATVGELMRVQMRVSEQTDSRIRKGLVRIAAGQLGRRVESMVLPLELLQQFKTSDFPDRQEYEAWKTRNLNVLEAGLLVHPLLPLEKSDTASQRLRQIIRGASGKPIETGRNSESMQVLRSAVMSIACRSPDGSSDFCHWADGFPLNLHLYQMLLEACFDDSEDGSIIDEIDEVLELIKKTWVILGINQILHNLCFAWVLFHCFVTTGEADIDLLFAADNQMAEVAKDAKAIKDPDYSKILSSTLSSILGWTEKRLLTYHDTFSASNIENFQGIISLGVSAAKILVEDISNEYRRKRREESDVARSRVDTYIRSSLRTAFAQPITDLTQRMEQADSMRSSKNHDTPTPVLSILAKDIGELARKEKELFSPILRKWHPLAAGVAVATLHSCYGSELRQFLSGATEVTPDTVEVLKAADKLEKDLVHIAVEDSVDSEDGGKSLIREMPPYESDIAIANLVKVWIKTREEGLKEWVDQNLQQENWNPRANMENCAPSATEVLRIINETLDAFFQLPIQMHAMLLPDFLIELDKSLQRYALKVKSGCGTRGSFVPPFPALTRCDIGSKLWKKKEKLQNLPKRGSQVGSTNGDISFALPQLCVRMNSLHYIWTELENLEKKIKTCLRNLESAQADIANGLQIRFEMTVAACHEGILQLCETTAYKVIFHDMSRVLWDALYVGDTASSRIDPFIKEANHILETISNTVHSRVRNRVVTAIMKASFDGFLLVLLAGGPSRAFSRQDSEIIEGDFRSLKDMYLADGDGLPQELVEKAASQVKNVLPLFHTDTESLIERFKRLVTDTYGAASKSRYPLPPTSGNWNFTEANTVLRVLCHRHDEAATRFLKKTYNLPKKL</sequence>
<dbReference type="Proteomes" id="UP001055439">
    <property type="component" value="Chromosome 6"/>
</dbReference>
<protein>
    <recommendedName>
        <fullName evidence="2">PATROL1-like C-terminal domain-containing protein</fullName>
    </recommendedName>
</protein>
<dbReference type="InterPro" id="IPR008528">
    <property type="entry name" value="unc-13_homologue"/>
</dbReference>
<reference evidence="3" key="1">
    <citation type="submission" date="2022-05" db="EMBL/GenBank/DDBJ databases">
        <title>The Musa troglodytarum L. genome provides insights into the mechanism of non-climacteric behaviour and enrichment of carotenoids.</title>
        <authorList>
            <person name="Wang J."/>
        </authorList>
    </citation>
    <scope>NUCLEOTIDE SEQUENCE</scope>
    <source>
        <tissue evidence="3">Leaf</tissue>
    </source>
</reference>
<gene>
    <name evidence="3" type="ORF">MUK42_22142</name>
</gene>
<evidence type="ECO:0000313" key="3">
    <source>
        <dbReference type="EMBL" id="URE09890.1"/>
    </source>
</evidence>
<dbReference type="Pfam" id="PF25761">
    <property type="entry name" value="TPR_PATROL1"/>
    <property type="match status" value="1"/>
</dbReference>
<organism evidence="3 4">
    <name type="scientific">Musa troglodytarum</name>
    <name type="common">fe'i banana</name>
    <dbReference type="NCBI Taxonomy" id="320322"/>
    <lineage>
        <taxon>Eukaryota</taxon>
        <taxon>Viridiplantae</taxon>
        <taxon>Streptophyta</taxon>
        <taxon>Embryophyta</taxon>
        <taxon>Tracheophyta</taxon>
        <taxon>Spermatophyta</taxon>
        <taxon>Magnoliopsida</taxon>
        <taxon>Liliopsida</taxon>
        <taxon>Zingiberales</taxon>
        <taxon>Musaceae</taxon>
        <taxon>Musa</taxon>
    </lineage>
</organism>
<name>A0A9E7KBJ0_9LILI</name>
<evidence type="ECO:0000259" key="2">
    <source>
        <dbReference type="Pfam" id="PF25761"/>
    </source>
</evidence>
<feature type="region of interest" description="Disordered" evidence="1">
    <location>
        <begin position="1"/>
        <end position="39"/>
    </location>
</feature>
<dbReference type="PANTHER" id="PTHR31280">
    <property type="entry name" value="PROTEIN UNC-13 HOMOLOG"/>
    <property type="match status" value="1"/>
</dbReference>
<feature type="region of interest" description="Disordered" evidence="1">
    <location>
        <begin position="76"/>
        <end position="133"/>
    </location>
</feature>
<feature type="compositionally biased region" description="Low complexity" evidence="1">
    <location>
        <begin position="113"/>
        <end position="126"/>
    </location>
</feature>
<dbReference type="OrthoDB" id="2015333at2759"/>
<dbReference type="PANTHER" id="PTHR31280:SF4">
    <property type="entry name" value="ELONGATION FACTOR TS (DUF810)"/>
    <property type="match status" value="1"/>
</dbReference>
<evidence type="ECO:0000313" key="4">
    <source>
        <dbReference type="Proteomes" id="UP001055439"/>
    </source>
</evidence>
<proteinExistence type="predicted"/>
<dbReference type="AlphaFoldDB" id="A0A9E7KBJ0"/>
<feature type="compositionally biased region" description="Gly residues" evidence="1">
    <location>
        <begin position="1"/>
        <end position="10"/>
    </location>
</feature>
<dbReference type="EMBL" id="CP097508">
    <property type="protein sequence ID" value="URE09890.1"/>
    <property type="molecule type" value="Genomic_DNA"/>
</dbReference>
<dbReference type="Gene3D" id="1.10.357.50">
    <property type="match status" value="1"/>
</dbReference>
<keyword evidence="4" id="KW-1185">Reference proteome</keyword>
<accession>A0A9E7KBJ0</accession>
<feature type="compositionally biased region" description="Low complexity" evidence="1">
    <location>
        <begin position="19"/>
        <end position="28"/>
    </location>
</feature>
<feature type="domain" description="PATROL1-like C-terminal" evidence="2">
    <location>
        <begin position="583"/>
        <end position="978"/>
    </location>
</feature>
<dbReference type="InterPro" id="IPR057984">
    <property type="entry name" value="PATROL1_C"/>
</dbReference>
<evidence type="ECO:0000256" key="1">
    <source>
        <dbReference type="SAM" id="MobiDB-lite"/>
    </source>
</evidence>
<feature type="compositionally biased region" description="Low complexity" evidence="1">
    <location>
        <begin position="79"/>
        <end position="94"/>
    </location>
</feature>